<dbReference type="OrthoDB" id="9961138at2"/>
<comment type="caution">
    <text evidence="2">The sequence shown here is derived from an EMBL/GenBank/DDBJ whole genome shotgun (WGS) entry which is preliminary data.</text>
</comment>
<keyword evidence="3" id="KW-1185">Reference proteome</keyword>
<dbReference type="EMBL" id="QGGG01000010">
    <property type="protein sequence ID" value="PWJ81502.1"/>
    <property type="molecule type" value="Genomic_DNA"/>
</dbReference>
<organism evidence="2 3">
    <name type="scientific">Pseudaminobacter salicylatoxidans</name>
    <dbReference type="NCBI Taxonomy" id="93369"/>
    <lineage>
        <taxon>Bacteria</taxon>
        <taxon>Pseudomonadati</taxon>
        <taxon>Pseudomonadota</taxon>
        <taxon>Alphaproteobacteria</taxon>
        <taxon>Hyphomicrobiales</taxon>
        <taxon>Phyllobacteriaceae</taxon>
        <taxon>Pseudaminobacter</taxon>
    </lineage>
</organism>
<dbReference type="RefSeq" id="WP_109613480.1">
    <property type="nucleotide sequence ID" value="NZ_QGGG01000010.1"/>
</dbReference>
<protein>
    <submittedName>
        <fullName evidence="2">Uncharacterized protein</fullName>
    </submittedName>
</protein>
<dbReference type="AlphaFoldDB" id="A0A316C0I2"/>
<evidence type="ECO:0000313" key="2">
    <source>
        <dbReference type="EMBL" id="PWJ81502.1"/>
    </source>
</evidence>
<reference evidence="2 3" key="1">
    <citation type="submission" date="2018-05" db="EMBL/GenBank/DDBJ databases">
        <title>Genomic Encyclopedia of Type Strains, Phase IV (KMG-IV): sequencing the most valuable type-strain genomes for metagenomic binning, comparative biology and taxonomic classification.</title>
        <authorList>
            <person name="Goeker M."/>
        </authorList>
    </citation>
    <scope>NUCLEOTIDE SEQUENCE [LARGE SCALE GENOMIC DNA]</scope>
    <source>
        <strain evidence="2 3">DSM 6986</strain>
    </source>
</reference>
<sequence length="79" mass="8730">MAKAPAKKPVTKKATASRPKASTKTVAVPTGRREESMSIRKISNGYIVRESWMEGNGPNAKFQERETFTKVKPSIVLPK</sequence>
<proteinExistence type="predicted"/>
<evidence type="ECO:0000313" key="3">
    <source>
        <dbReference type="Proteomes" id="UP000245396"/>
    </source>
</evidence>
<gene>
    <name evidence="2" type="ORF">C7441_11034</name>
</gene>
<feature type="compositionally biased region" description="Basic residues" evidence="1">
    <location>
        <begin position="1"/>
        <end position="11"/>
    </location>
</feature>
<name>A0A316C0I2_PSESE</name>
<accession>A0A316C0I2</accession>
<evidence type="ECO:0000256" key="1">
    <source>
        <dbReference type="SAM" id="MobiDB-lite"/>
    </source>
</evidence>
<dbReference type="Proteomes" id="UP000245396">
    <property type="component" value="Unassembled WGS sequence"/>
</dbReference>
<feature type="region of interest" description="Disordered" evidence="1">
    <location>
        <begin position="1"/>
        <end position="36"/>
    </location>
</feature>